<dbReference type="GO" id="GO:0003677">
    <property type="term" value="F:DNA binding"/>
    <property type="evidence" value="ECO:0007669"/>
    <property type="project" value="UniProtKB-KW"/>
</dbReference>
<dbReference type="RefSeq" id="WP_264601965.1">
    <property type="nucleotide sequence ID" value="NZ_JAOQNS010000007.1"/>
</dbReference>
<keyword evidence="3" id="KW-1185">Reference proteome</keyword>
<dbReference type="SMART" id="SM00530">
    <property type="entry name" value="HTH_XRE"/>
    <property type="match status" value="1"/>
</dbReference>
<dbReference type="CDD" id="cd00093">
    <property type="entry name" value="HTH_XRE"/>
    <property type="match status" value="1"/>
</dbReference>
<feature type="domain" description="HTH cro/C1-type" evidence="1">
    <location>
        <begin position="35"/>
        <end position="90"/>
    </location>
</feature>
<dbReference type="EMBL" id="JAOQNS010000007">
    <property type="protein sequence ID" value="MCW2308345.1"/>
    <property type="molecule type" value="Genomic_DNA"/>
</dbReference>
<organism evidence="2 3">
    <name type="scientific">Rhodobium gokarnense</name>
    <dbReference type="NCBI Taxonomy" id="364296"/>
    <lineage>
        <taxon>Bacteria</taxon>
        <taxon>Pseudomonadati</taxon>
        <taxon>Pseudomonadota</taxon>
        <taxon>Alphaproteobacteria</taxon>
        <taxon>Hyphomicrobiales</taxon>
        <taxon>Rhodobiaceae</taxon>
        <taxon>Rhodobium</taxon>
    </lineage>
</organism>
<dbReference type="Gene3D" id="1.10.260.40">
    <property type="entry name" value="lambda repressor-like DNA-binding domains"/>
    <property type="match status" value="1"/>
</dbReference>
<proteinExistence type="predicted"/>
<dbReference type="SUPFAM" id="SSF47413">
    <property type="entry name" value="lambda repressor-like DNA-binding domains"/>
    <property type="match status" value="1"/>
</dbReference>
<accession>A0ABT3HD87</accession>
<comment type="caution">
    <text evidence="2">The sequence shown here is derived from an EMBL/GenBank/DDBJ whole genome shotgun (WGS) entry which is preliminary data.</text>
</comment>
<dbReference type="InterPro" id="IPR010982">
    <property type="entry name" value="Lambda_DNA-bd_dom_sf"/>
</dbReference>
<dbReference type="Proteomes" id="UP001209755">
    <property type="component" value="Unassembled WGS sequence"/>
</dbReference>
<keyword evidence="2" id="KW-0238">DNA-binding</keyword>
<reference evidence="3" key="1">
    <citation type="submission" date="2023-07" db="EMBL/GenBank/DDBJ databases">
        <title>Genome sequencing of Purple Non-Sulfur Bacteria from various extreme environments.</title>
        <authorList>
            <person name="Mayer M."/>
        </authorList>
    </citation>
    <scope>NUCLEOTIDE SEQUENCE [LARGE SCALE GENOMIC DNA]</scope>
    <source>
        <strain evidence="3">DSM 17935</strain>
    </source>
</reference>
<sequence length="113" mass="12631">MTAENVKTGSRNVFADMRYADAGAHQIKARIVSELEDIVASRKLTQSAAGKVLGISQPEVSRMFNGHFREYSIERLMGFLTLFNRDVEIVVRRHPSDDELGTVTFKTMPEATA</sequence>
<evidence type="ECO:0000313" key="2">
    <source>
        <dbReference type="EMBL" id="MCW2308345.1"/>
    </source>
</evidence>
<protein>
    <submittedName>
        <fullName evidence="2">XRE-type DNA-binding protein</fullName>
    </submittedName>
</protein>
<dbReference type="Pfam" id="PF13744">
    <property type="entry name" value="HTH_37"/>
    <property type="match status" value="1"/>
</dbReference>
<dbReference type="InterPro" id="IPR001387">
    <property type="entry name" value="Cro/C1-type_HTH"/>
</dbReference>
<dbReference type="PROSITE" id="PS50943">
    <property type="entry name" value="HTH_CROC1"/>
    <property type="match status" value="1"/>
</dbReference>
<evidence type="ECO:0000313" key="3">
    <source>
        <dbReference type="Proteomes" id="UP001209755"/>
    </source>
</evidence>
<gene>
    <name evidence="2" type="ORF">M2319_002687</name>
</gene>
<evidence type="ECO:0000259" key="1">
    <source>
        <dbReference type="PROSITE" id="PS50943"/>
    </source>
</evidence>
<dbReference type="InterPro" id="IPR039554">
    <property type="entry name" value="HigA2-like_HTH"/>
</dbReference>
<name>A0ABT3HD87_9HYPH</name>